<organism evidence="2 3">
    <name type="scientific">Trametes coccinea (strain BRFM310)</name>
    <name type="common">Pycnoporus coccineus</name>
    <dbReference type="NCBI Taxonomy" id="1353009"/>
    <lineage>
        <taxon>Eukaryota</taxon>
        <taxon>Fungi</taxon>
        <taxon>Dikarya</taxon>
        <taxon>Basidiomycota</taxon>
        <taxon>Agaricomycotina</taxon>
        <taxon>Agaricomycetes</taxon>
        <taxon>Polyporales</taxon>
        <taxon>Polyporaceae</taxon>
        <taxon>Trametes</taxon>
    </lineage>
</organism>
<name>A0A1Y2J4V8_TRAC3</name>
<dbReference type="OrthoDB" id="630188at2759"/>
<dbReference type="EMBL" id="KZ084086">
    <property type="protein sequence ID" value="OSD08416.1"/>
    <property type="molecule type" value="Genomic_DNA"/>
</dbReference>
<dbReference type="GO" id="GO:0016787">
    <property type="term" value="F:hydrolase activity"/>
    <property type="evidence" value="ECO:0007669"/>
    <property type="project" value="InterPro"/>
</dbReference>
<sequence length="281" mass="30748">MEHPQLPSAPLRRAVVYASYDLTFLPKHPGAGWTRFVCISDTHSHIFHVPPGDVLLHAGDLSRHGTLRDLEVTLDWLKSLPHPAKYFIAGNHDLCLDRQYDEGGTMRGMKPRDIRTKVLTHNLQDLAAARKMVRSHALGKAGMHYLEHESAVYTAKSGKSYTIYGSPAAPFYSIGAFQYSPGEGKEIYSRIPPSVDILMTHTPAHGICDLTKRGIHAGCPELAARLMDADLAGCRLHVCGHIHEAHGVAVVGQNARNPDGRISVNAALPSIPLPVIIDLMD</sequence>
<dbReference type="CDD" id="cd07379">
    <property type="entry name" value="MPP_239FB"/>
    <property type="match status" value="1"/>
</dbReference>
<dbReference type="Proteomes" id="UP000193067">
    <property type="component" value="Unassembled WGS sequence"/>
</dbReference>
<accession>A0A1Y2J4V8</accession>
<dbReference type="InterPro" id="IPR051693">
    <property type="entry name" value="UPF0046_metallophosphoest"/>
</dbReference>
<dbReference type="InterPro" id="IPR004843">
    <property type="entry name" value="Calcineurin-like_PHP"/>
</dbReference>
<evidence type="ECO:0000313" key="3">
    <source>
        <dbReference type="Proteomes" id="UP000193067"/>
    </source>
</evidence>
<dbReference type="Pfam" id="PF00149">
    <property type="entry name" value="Metallophos"/>
    <property type="match status" value="1"/>
</dbReference>
<reference evidence="2 3" key="1">
    <citation type="journal article" date="2015" name="Biotechnol. Biofuels">
        <title>Enhanced degradation of softwood versus hardwood by the white-rot fungus Pycnoporus coccineus.</title>
        <authorList>
            <person name="Couturier M."/>
            <person name="Navarro D."/>
            <person name="Chevret D."/>
            <person name="Henrissat B."/>
            <person name="Piumi F."/>
            <person name="Ruiz-Duenas F.J."/>
            <person name="Martinez A.T."/>
            <person name="Grigoriev I.V."/>
            <person name="Riley R."/>
            <person name="Lipzen A."/>
            <person name="Berrin J.G."/>
            <person name="Master E.R."/>
            <person name="Rosso M.N."/>
        </authorList>
    </citation>
    <scope>NUCLEOTIDE SEQUENCE [LARGE SCALE GENOMIC DNA]</scope>
    <source>
        <strain evidence="2 3">BRFM310</strain>
    </source>
</reference>
<evidence type="ECO:0000259" key="1">
    <source>
        <dbReference type="Pfam" id="PF00149"/>
    </source>
</evidence>
<dbReference type="SUPFAM" id="SSF56300">
    <property type="entry name" value="Metallo-dependent phosphatases"/>
    <property type="match status" value="1"/>
</dbReference>
<feature type="domain" description="Calcineurin-like phosphoesterase" evidence="1">
    <location>
        <begin position="35"/>
        <end position="244"/>
    </location>
</feature>
<evidence type="ECO:0000313" key="2">
    <source>
        <dbReference type="EMBL" id="OSD08416.1"/>
    </source>
</evidence>
<protein>
    <submittedName>
        <fullName evidence="2">Metallo-dependent phosphatase</fullName>
    </submittedName>
</protein>
<dbReference type="InterPro" id="IPR029052">
    <property type="entry name" value="Metallo-depent_PP-like"/>
</dbReference>
<gene>
    <name evidence="2" type="ORF">PYCCODRAFT_1357082</name>
</gene>
<dbReference type="Gene3D" id="3.60.21.10">
    <property type="match status" value="1"/>
</dbReference>
<dbReference type="PANTHER" id="PTHR12905:SF0">
    <property type="entry name" value="CALCINEURIN-LIKE PHOSPHOESTERASE DOMAIN-CONTAINING PROTEIN"/>
    <property type="match status" value="1"/>
</dbReference>
<keyword evidence="3" id="KW-1185">Reference proteome</keyword>
<dbReference type="AlphaFoldDB" id="A0A1Y2J4V8"/>
<dbReference type="PANTHER" id="PTHR12905">
    <property type="entry name" value="METALLOPHOSPHOESTERASE"/>
    <property type="match status" value="1"/>
</dbReference>
<proteinExistence type="predicted"/>